<dbReference type="RefSeq" id="WP_154519152.1">
    <property type="nucleotide sequence ID" value="NZ_VUMT01000009.1"/>
</dbReference>
<comment type="caution">
    <text evidence="2">The sequence shown here is derived from an EMBL/GenBank/DDBJ whole genome shotgun (WGS) entry which is preliminary data.</text>
</comment>
<dbReference type="Pfam" id="PF06686">
    <property type="entry name" value="SpoIIIAC"/>
    <property type="match status" value="2"/>
</dbReference>
<evidence type="ECO:0000256" key="1">
    <source>
        <dbReference type="SAM" id="Phobius"/>
    </source>
</evidence>
<keyword evidence="3" id="KW-1185">Reference proteome</keyword>
<keyword evidence="1" id="KW-1133">Transmembrane helix</keyword>
<accession>A0A6L5XYI1</accession>
<proteinExistence type="predicted"/>
<keyword evidence="1" id="KW-0472">Membrane</keyword>
<name>A0A6L5XYI1_9FIRM</name>
<evidence type="ECO:0000313" key="3">
    <source>
        <dbReference type="Proteomes" id="UP000482209"/>
    </source>
</evidence>
<sequence>MIQIALIGLTAVLIAIQFKGGKSEYGIYITLAAAILIFCFGINKMDMIIAGIKEIQGYIHIKETYITLLIKIVGITYVAEFASSLCKDAGYGAISNQIEVVGKLTILTISMPVLMALLRTIDEFLT</sequence>
<evidence type="ECO:0000313" key="2">
    <source>
        <dbReference type="EMBL" id="MSS63744.1"/>
    </source>
</evidence>
<dbReference type="AlphaFoldDB" id="A0A6L5XYI1"/>
<dbReference type="InterPro" id="IPR025664">
    <property type="entry name" value="Spore_III_AC/AD"/>
</dbReference>
<protein>
    <submittedName>
        <fullName evidence="2">Stage III sporulation protein AD</fullName>
    </submittedName>
</protein>
<feature type="transmembrane region" description="Helical" evidence="1">
    <location>
        <begin position="104"/>
        <end position="121"/>
    </location>
</feature>
<dbReference type="Proteomes" id="UP000482209">
    <property type="component" value="Unassembled WGS sequence"/>
</dbReference>
<organism evidence="2 3">
    <name type="scientific">Velocimicrobium porci</name>
    <dbReference type="NCBI Taxonomy" id="2606634"/>
    <lineage>
        <taxon>Bacteria</taxon>
        <taxon>Bacillati</taxon>
        <taxon>Bacillota</taxon>
        <taxon>Clostridia</taxon>
        <taxon>Lachnospirales</taxon>
        <taxon>Lachnospiraceae</taxon>
        <taxon>Velocimicrobium</taxon>
    </lineage>
</organism>
<keyword evidence="1" id="KW-0812">Transmembrane</keyword>
<dbReference type="EMBL" id="VUMT01000009">
    <property type="protein sequence ID" value="MSS63744.1"/>
    <property type="molecule type" value="Genomic_DNA"/>
</dbReference>
<gene>
    <name evidence="2" type="ORF">FYJ58_07610</name>
</gene>
<reference evidence="2 3" key="1">
    <citation type="submission" date="2019-08" db="EMBL/GenBank/DDBJ databases">
        <title>In-depth cultivation of the pig gut microbiome towards novel bacterial diversity and tailored functional studies.</title>
        <authorList>
            <person name="Wylensek D."/>
            <person name="Hitch T.C.A."/>
            <person name="Clavel T."/>
        </authorList>
    </citation>
    <scope>NUCLEOTIDE SEQUENCE [LARGE SCALE GENOMIC DNA]</scope>
    <source>
        <strain evidence="2 3">WCA-693-APC-MOT-I</strain>
    </source>
</reference>
<feature type="transmembrane region" description="Helical" evidence="1">
    <location>
        <begin position="64"/>
        <end position="84"/>
    </location>
</feature>
<feature type="transmembrane region" description="Helical" evidence="1">
    <location>
        <begin position="25"/>
        <end position="43"/>
    </location>
</feature>